<reference evidence="6" key="1">
    <citation type="submission" date="2021-01" db="EMBL/GenBank/DDBJ databases">
        <authorList>
            <person name="Corre E."/>
            <person name="Pelletier E."/>
            <person name="Niang G."/>
            <person name="Scheremetjew M."/>
            <person name="Finn R."/>
            <person name="Kale V."/>
            <person name="Holt S."/>
            <person name="Cochrane G."/>
            <person name="Meng A."/>
            <person name="Brown T."/>
            <person name="Cohen L."/>
        </authorList>
    </citation>
    <scope>NUCLEOTIDE SEQUENCE</scope>
    <source>
        <strain evidence="6">CCMP 410</strain>
    </source>
</reference>
<keyword evidence="2 3" id="KW-0539">Nucleus</keyword>
<feature type="domain" description="HMG box" evidence="5">
    <location>
        <begin position="42"/>
        <end position="115"/>
    </location>
</feature>
<feature type="DNA-binding region" description="HMG box" evidence="3">
    <location>
        <begin position="42"/>
        <end position="115"/>
    </location>
</feature>
<dbReference type="GO" id="GO:0010468">
    <property type="term" value="P:regulation of gene expression"/>
    <property type="evidence" value="ECO:0007669"/>
    <property type="project" value="TreeGrafter"/>
</dbReference>
<dbReference type="AlphaFoldDB" id="A0A6U5NHK7"/>
<dbReference type="InterPro" id="IPR051965">
    <property type="entry name" value="ChromReg_NeuronalGeneExpr"/>
</dbReference>
<dbReference type="InterPro" id="IPR036910">
    <property type="entry name" value="HMG_box_dom_sf"/>
</dbReference>
<proteinExistence type="predicted"/>
<gene>
    <name evidence="6" type="ORF">GOCE00092_LOCUS20334</name>
    <name evidence="7" type="ORF">GOCE00092_LOCUS20335</name>
</gene>
<keyword evidence="1 3" id="KW-0238">DNA-binding</keyword>
<feature type="domain" description="HMG box" evidence="5">
    <location>
        <begin position="131"/>
        <end position="198"/>
    </location>
</feature>
<dbReference type="Gene3D" id="1.10.30.10">
    <property type="entry name" value="High mobility group box domain"/>
    <property type="match status" value="2"/>
</dbReference>
<feature type="compositionally biased region" description="Basic residues" evidence="4">
    <location>
        <begin position="22"/>
        <end position="37"/>
    </location>
</feature>
<dbReference type="PANTHER" id="PTHR46040:SF3">
    <property type="entry name" value="HIGH MOBILITY GROUP PROTEIN 2"/>
    <property type="match status" value="1"/>
</dbReference>
<feature type="region of interest" description="Disordered" evidence="4">
    <location>
        <begin position="222"/>
        <end position="323"/>
    </location>
</feature>
<evidence type="ECO:0000313" key="7">
    <source>
        <dbReference type="EMBL" id="CAD9298197.1"/>
    </source>
</evidence>
<feature type="compositionally biased region" description="Polar residues" evidence="4">
    <location>
        <begin position="1"/>
        <end position="16"/>
    </location>
</feature>
<evidence type="ECO:0000256" key="2">
    <source>
        <dbReference type="ARBA" id="ARBA00023242"/>
    </source>
</evidence>
<protein>
    <recommendedName>
        <fullName evidence="5">HMG box domain-containing protein</fullName>
    </recommendedName>
</protein>
<dbReference type="Pfam" id="PF00505">
    <property type="entry name" value="HMG_box"/>
    <property type="match status" value="2"/>
</dbReference>
<dbReference type="SMART" id="SM00398">
    <property type="entry name" value="HMG"/>
    <property type="match status" value="2"/>
</dbReference>
<evidence type="ECO:0000256" key="4">
    <source>
        <dbReference type="SAM" id="MobiDB-lite"/>
    </source>
</evidence>
<evidence type="ECO:0000313" key="6">
    <source>
        <dbReference type="EMBL" id="CAD9298196.1"/>
    </source>
</evidence>
<dbReference type="GO" id="GO:0003677">
    <property type="term" value="F:DNA binding"/>
    <property type="evidence" value="ECO:0007669"/>
    <property type="project" value="UniProtKB-UniRule"/>
</dbReference>
<dbReference type="PANTHER" id="PTHR46040">
    <property type="entry name" value="HIGH MOBILITY GROUP PROTEIN 2"/>
    <property type="match status" value="1"/>
</dbReference>
<dbReference type="InterPro" id="IPR009071">
    <property type="entry name" value="HMG_box_dom"/>
</dbReference>
<dbReference type="EMBL" id="HBGK01039100">
    <property type="protein sequence ID" value="CAD9298196.1"/>
    <property type="molecule type" value="Transcribed_RNA"/>
</dbReference>
<evidence type="ECO:0000256" key="3">
    <source>
        <dbReference type="PROSITE-ProRule" id="PRU00267"/>
    </source>
</evidence>
<organism evidence="6">
    <name type="scientific">Grammatophora oceanica</name>
    <dbReference type="NCBI Taxonomy" id="210454"/>
    <lineage>
        <taxon>Eukaryota</taxon>
        <taxon>Sar</taxon>
        <taxon>Stramenopiles</taxon>
        <taxon>Ochrophyta</taxon>
        <taxon>Bacillariophyta</taxon>
        <taxon>Fragilariophyceae</taxon>
        <taxon>Fragilariophycidae</taxon>
        <taxon>Rhabdonematales</taxon>
        <taxon>Grammatophoraceae</taxon>
        <taxon>Grammatophora</taxon>
    </lineage>
</organism>
<evidence type="ECO:0000259" key="5">
    <source>
        <dbReference type="PROSITE" id="PS50118"/>
    </source>
</evidence>
<dbReference type="EMBL" id="HBGK01039101">
    <property type="protein sequence ID" value="CAD9298197.1"/>
    <property type="molecule type" value="Transcribed_RNA"/>
</dbReference>
<name>A0A6U5NHK7_9STRA</name>
<feature type="DNA-binding region" description="HMG box" evidence="3">
    <location>
        <begin position="131"/>
        <end position="198"/>
    </location>
</feature>
<feature type="region of interest" description="Disordered" evidence="4">
    <location>
        <begin position="1"/>
        <end position="41"/>
    </location>
</feature>
<evidence type="ECO:0000256" key="1">
    <source>
        <dbReference type="ARBA" id="ARBA00023125"/>
    </source>
</evidence>
<sequence length="433" mass="49550">MPNTNLEQVQSCASSSTTPATKKIRKKRKKGSTKLRKAPGAPRRFKTAFIFFSTAKHKELREAMGKKRATKEKTTNIAKIVSAEWKNLTAEEREGWESIAAKDKARYELEKSMYDGPWQIAVGSERAADAPRRPCSSFVSYLNHKRDDVKREHPNATSVEIMRIVSKIWQDSPEDRAKFLEREAEERRQYKKEMEKWNEGQQRKPEVLLASKREEMAWMALEAQEKEEAAEQAPNKNAHYKKDKEEPGESDDDVVEIEKKVPQKKKAKKTPHSIARGKDSNLKRKIGVKRASGGTSTTQKKRRSAALPLQERGSPEPDLPMSMDEDSFAREQRHDDGSISSMIEPPTRSISDSILREHRNFGDVRRTYYSQSLHQNLMQQELVSSDPLQALGGLLRPAADPIELQLSLLLERQRVERSLLTMALLDRSRHPLI</sequence>
<accession>A0A6U5NHK7</accession>
<dbReference type="GO" id="GO:0005634">
    <property type="term" value="C:nucleus"/>
    <property type="evidence" value="ECO:0007669"/>
    <property type="project" value="UniProtKB-UniRule"/>
</dbReference>
<feature type="compositionally biased region" description="Basic residues" evidence="4">
    <location>
        <begin position="262"/>
        <end position="271"/>
    </location>
</feature>
<dbReference type="PROSITE" id="PS50118">
    <property type="entry name" value="HMG_BOX_2"/>
    <property type="match status" value="2"/>
</dbReference>
<dbReference type="SUPFAM" id="SSF47095">
    <property type="entry name" value="HMG-box"/>
    <property type="match status" value="2"/>
</dbReference>